<evidence type="ECO:0000313" key="2">
    <source>
        <dbReference type="EMBL" id="HJC36261.1"/>
    </source>
</evidence>
<reference evidence="2" key="1">
    <citation type="journal article" date="2021" name="PeerJ">
        <title>Extensive microbial diversity within the chicken gut microbiome revealed by metagenomics and culture.</title>
        <authorList>
            <person name="Gilroy R."/>
            <person name="Ravi A."/>
            <person name="Getino M."/>
            <person name="Pursley I."/>
            <person name="Horton D.L."/>
            <person name="Alikhan N.F."/>
            <person name="Baker D."/>
            <person name="Gharbi K."/>
            <person name="Hall N."/>
            <person name="Watson M."/>
            <person name="Adriaenssens E.M."/>
            <person name="Foster-Nyarko E."/>
            <person name="Jarju S."/>
            <person name="Secka A."/>
            <person name="Antonio M."/>
            <person name="Oren A."/>
            <person name="Chaudhuri R.R."/>
            <person name="La Ragione R."/>
            <person name="Hildebrand F."/>
            <person name="Pallen M.J."/>
        </authorList>
    </citation>
    <scope>NUCLEOTIDE SEQUENCE</scope>
    <source>
        <strain evidence="2">CHK187-11901</strain>
    </source>
</reference>
<gene>
    <name evidence="2" type="ORF">H9702_03935</name>
</gene>
<evidence type="ECO:0008006" key="4">
    <source>
        <dbReference type="Google" id="ProtNLM"/>
    </source>
</evidence>
<protein>
    <recommendedName>
        <fullName evidence="4">Tetratricopeptide repeat protein</fullName>
    </recommendedName>
</protein>
<comment type="caution">
    <text evidence="2">The sequence shown here is derived from an EMBL/GenBank/DDBJ whole genome shotgun (WGS) entry which is preliminary data.</text>
</comment>
<keyword evidence="1" id="KW-0472">Membrane</keyword>
<keyword evidence="1" id="KW-1133">Transmembrane helix</keyword>
<accession>A0A9D2NPJ3</accession>
<feature type="transmembrane region" description="Helical" evidence="1">
    <location>
        <begin position="6"/>
        <end position="24"/>
    </location>
</feature>
<evidence type="ECO:0000313" key="3">
    <source>
        <dbReference type="Proteomes" id="UP000823896"/>
    </source>
</evidence>
<organism evidence="2 3">
    <name type="scientific">Candidatus Merdibacter merdavium</name>
    <dbReference type="NCBI Taxonomy" id="2838692"/>
    <lineage>
        <taxon>Bacteria</taxon>
        <taxon>Bacillati</taxon>
        <taxon>Bacillota</taxon>
        <taxon>Erysipelotrichia</taxon>
        <taxon>Erysipelotrichales</taxon>
        <taxon>Erysipelotrichaceae</taxon>
        <taxon>Merdibacter</taxon>
    </lineage>
</organism>
<name>A0A9D2NPJ3_9FIRM</name>
<keyword evidence="1" id="KW-0812">Transmembrane</keyword>
<sequence>MNNIWIWVLIGVVAVIIILIRNYLMRKVYTKKIMKAMSEENYDQFYQILDSFWCKFALHPADREMMRLSAVLSQGEVGKIEDQITMMLHMRMKKKRKAAVAMQGFYFYVEMKNRRKADKMISIVQENAGPEAAKELKMISSVLLRKEAKYIHEMQAYYDNAAADEQKGMFAYLLGLQYKYKNDTKKSKKYLKEALQKLKGTPYEEEIRGLLSETAE</sequence>
<dbReference type="AlphaFoldDB" id="A0A9D2NPJ3"/>
<dbReference type="EMBL" id="DWWM01000023">
    <property type="protein sequence ID" value="HJC36261.1"/>
    <property type="molecule type" value="Genomic_DNA"/>
</dbReference>
<dbReference type="Proteomes" id="UP000823896">
    <property type="component" value="Unassembled WGS sequence"/>
</dbReference>
<proteinExistence type="predicted"/>
<reference evidence="2" key="2">
    <citation type="submission" date="2021-04" db="EMBL/GenBank/DDBJ databases">
        <authorList>
            <person name="Gilroy R."/>
        </authorList>
    </citation>
    <scope>NUCLEOTIDE SEQUENCE</scope>
    <source>
        <strain evidence="2">CHK187-11901</strain>
    </source>
</reference>
<evidence type="ECO:0000256" key="1">
    <source>
        <dbReference type="SAM" id="Phobius"/>
    </source>
</evidence>